<dbReference type="PROSITE" id="PS00683">
    <property type="entry name" value="RHODANESE_2"/>
    <property type="match status" value="1"/>
</dbReference>
<name>A0ABR8GN25_9CYAN</name>
<keyword evidence="1" id="KW-0677">Repeat</keyword>
<evidence type="ECO:0000256" key="1">
    <source>
        <dbReference type="ARBA" id="ARBA00022737"/>
    </source>
</evidence>
<dbReference type="InterPro" id="IPR036873">
    <property type="entry name" value="Rhodanese-like_dom_sf"/>
</dbReference>
<reference evidence="5 6" key="1">
    <citation type="journal article" date="2020" name="ISME J.">
        <title>Comparative genomics reveals insights into cyanobacterial evolution and habitat adaptation.</title>
        <authorList>
            <person name="Chen M.Y."/>
            <person name="Teng W.K."/>
            <person name="Zhao L."/>
            <person name="Hu C.X."/>
            <person name="Zhou Y.K."/>
            <person name="Han B.P."/>
            <person name="Song L.R."/>
            <person name="Shu W.S."/>
        </authorList>
    </citation>
    <scope>NUCLEOTIDE SEQUENCE [LARGE SCALE GENOMIC DNA]</scope>
    <source>
        <strain evidence="5 6">FACHB-248</strain>
    </source>
</reference>
<evidence type="ECO:0000313" key="6">
    <source>
        <dbReference type="Proteomes" id="UP000660380"/>
    </source>
</evidence>
<gene>
    <name evidence="5" type="ORF">H6G81_07295</name>
</gene>
<keyword evidence="6" id="KW-1185">Reference proteome</keyword>
<evidence type="ECO:0000256" key="3">
    <source>
        <dbReference type="RuleBase" id="RU000507"/>
    </source>
</evidence>
<dbReference type="InterPro" id="IPR001763">
    <property type="entry name" value="Rhodanese-like_dom"/>
</dbReference>
<dbReference type="InterPro" id="IPR001307">
    <property type="entry name" value="Thiosulphate_STrfase_CS"/>
</dbReference>
<sequence>MNYAHPEVLVDTQWVAEHLSDRAAGTPCHPKVRVIEADIDITAYNSGHIPGAIFWNALTTIMQPDYRFNFDSSAFLELLTRSGIANDTTIIIYSNHNAGAHCAFWFLKVFGHNDVRVMNGGGKKWLAEKRPVSTEIPTITPTVYTLKNLDTSIRALPEQVKAAINTDSILLDVRTAQEYCGELFMMKPPEKTERAGHIPSAVHLFYESALNEDDTFKSAEELYALYNSKGITPNKEVITYCAVGARSSNTWFVLKYLLGYENVRNYDGSWNEWSRLPDAPVET</sequence>
<dbReference type="CDD" id="cd01448">
    <property type="entry name" value="TST_Repeat_1"/>
    <property type="match status" value="1"/>
</dbReference>
<organism evidence="5 6">
    <name type="scientific">Scytonema hofmannii FACHB-248</name>
    <dbReference type="NCBI Taxonomy" id="1842502"/>
    <lineage>
        <taxon>Bacteria</taxon>
        <taxon>Bacillati</taxon>
        <taxon>Cyanobacteriota</taxon>
        <taxon>Cyanophyceae</taxon>
        <taxon>Nostocales</taxon>
        <taxon>Scytonemataceae</taxon>
        <taxon>Scytonema</taxon>
    </lineage>
</organism>
<dbReference type="PANTHER" id="PTHR43855:SF1">
    <property type="entry name" value="THIOSULFATE SULFURTRANSFERASE"/>
    <property type="match status" value="1"/>
</dbReference>
<feature type="domain" description="Rhodanese" evidence="4">
    <location>
        <begin position="28"/>
        <end position="134"/>
    </location>
</feature>
<evidence type="ECO:0000256" key="2">
    <source>
        <dbReference type="ARBA" id="ARBA00047549"/>
    </source>
</evidence>
<dbReference type="SUPFAM" id="SSF52821">
    <property type="entry name" value="Rhodanese/Cell cycle control phosphatase"/>
    <property type="match status" value="2"/>
</dbReference>
<dbReference type="Proteomes" id="UP000660380">
    <property type="component" value="Unassembled WGS sequence"/>
</dbReference>
<proteinExistence type="predicted"/>
<evidence type="ECO:0000259" key="4">
    <source>
        <dbReference type="PROSITE" id="PS50206"/>
    </source>
</evidence>
<dbReference type="Gene3D" id="3.40.250.10">
    <property type="entry name" value="Rhodanese-like domain"/>
    <property type="match status" value="2"/>
</dbReference>
<protein>
    <recommendedName>
        <fullName evidence="3">Sulfurtransferase</fullName>
    </recommendedName>
</protein>
<dbReference type="PANTHER" id="PTHR43855">
    <property type="entry name" value="THIOSULFATE SULFURTRANSFERASE"/>
    <property type="match status" value="1"/>
</dbReference>
<accession>A0ABR8GN25</accession>
<dbReference type="CDD" id="cd01449">
    <property type="entry name" value="TST_Repeat_2"/>
    <property type="match status" value="1"/>
</dbReference>
<dbReference type="Pfam" id="PF00581">
    <property type="entry name" value="Rhodanese"/>
    <property type="match status" value="2"/>
</dbReference>
<evidence type="ECO:0000313" key="5">
    <source>
        <dbReference type="EMBL" id="MBD2604341.1"/>
    </source>
</evidence>
<dbReference type="SMART" id="SM00450">
    <property type="entry name" value="RHOD"/>
    <property type="match status" value="2"/>
</dbReference>
<dbReference type="PROSITE" id="PS50206">
    <property type="entry name" value="RHODANESE_3"/>
    <property type="match status" value="2"/>
</dbReference>
<dbReference type="RefSeq" id="WP_038296355.1">
    <property type="nucleotide sequence ID" value="NZ_JACJTA010000010.1"/>
</dbReference>
<feature type="domain" description="Rhodanese" evidence="4">
    <location>
        <begin position="164"/>
        <end position="282"/>
    </location>
</feature>
<comment type="catalytic activity">
    <reaction evidence="2">
        <text>thiosulfate + hydrogen cyanide = thiocyanate + sulfite + 2 H(+)</text>
        <dbReference type="Rhea" id="RHEA:16881"/>
        <dbReference type="ChEBI" id="CHEBI:15378"/>
        <dbReference type="ChEBI" id="CHEBI:17359"/>
        <dbReference type="ChEBI" id="CHEBI:18022"/>
        <dbReference type="ChEBI" id="CHEBI:18407"/>
        <dbReference type="ChEBI" id="CHEBI:33542"/>
        <dbReference type="EC" id="2.8.1.1"/>
    </reaction>
</comment>
<dbReference type="EMBL" id="JACJTA010000010">
    <property type="protein sequence ID" value="MBD2604341.1"/>
    <property type="molecule type" value="Genomic_DNA"/>
</dbReference>
<keyword evidence="3" id="KW-0808">Transferase</keyword>
<dbReference type="InterPro" id="IPR051126">
    <property type="entry name" value="Thiosulfate_sulfurtransferase"/>
</dbReference>
<comment type="caution">
    <text evidence="5">The sequence shown here is derived from an EMBL/GenBank/DDBJ whole genome shotgun (WGS) entry which is preliminary data.</text>
</comment>